<evidence type="ECO:0000256" key="1">
    <source>
        <dbReference type="SAM" id="Phobius"/>
    </source>
</evidence>
<name>A0AAF0Z9U9_9MICO</name>
<feature type="transmembrane region" description="Helical" evidence="1">
    <location>
        <begin position="92"/>
        <end position="111"/>
    </location>
</feature>
<dbReference type="RefSeq" id="WP_319158488.1">
    <property type="nucleotide sequence ID" value="NZ_CP138359.1"/>
</dbReference>
<keyword evidence="1" id="KW-0472">Membrane</keyword>
<accession>A0AAF0Z9U9</accession>
<feature type="transmembrane region" description="Helical" evidence="1">
    <location>
        <begin position="44"/>
        <end position="65"/>
    </location>
</feature>
<sequence length="149" mass="15520">MTSRDLRRALSTAIVAVPVMTIVGWILGLPAWSQTDPPPNALVGAAWGAVIGVVLSLLSAFVAGVRESLWAAPPAGEESAVYRTEQRAVRDAVVRTFPTALTVLAVAAGISALSPAIVGRLTPAIGVVVVIVLFRARVASNRKDLSLDE</sequence>
<dbReference type="AlphaFoldDB" id="A0AAF0Z9U9"/>
<protein>
    <submittedName>
        <fullName evidence="2">Uncharacterized protein</fullName>
    </submittedName>
</protein>
<dbReference type="EMBL" id="CP138359">
    <property type="protein sequence ID" value="WPF82798.1"/>
    <property type="molecule type" value="Genomic_DNA"/>
</dbReference>
<reference evidence="3" key="1">
    <citation type="submission" date="2023-11" db="EMBL/GenBank/DDBJ databases">
        <authorList>
            <person name="Helweg L.P."/>
            <person name="Kiel A."/>
            <person name="Hitz F."/>
            <person name="Ruckert-Reed C."/>
            <person name="Busche T."/>
            <person name="Kaltschmidt B."/>
            <person name="Kaltschmidt C."/>
        </authorList>
    </citation>
    <scope>NUCLEOTIDE SEQUENCE [LARGE SCALE GENOMIC DNA]</scope>
    <source>
        <strain evidence="3">4.1</strain>
    </source>
</reference>
<keyword evidence="1" id="KW-0812">Transmembrane</keyword>
<feature type="transmembrane region" description="Helical" evidence="1">
    <location>
        <begin position="12"/>
        <end position="32"/>
    </location>
</feature>
<keyword evidence="1" id="KW-1133">Transmembrane helix</keyword>
<evidence type="ECO:0000313" key="2">
    <source>
        <dbReference type="EMBL" id="WPF82798.1"/>
    </source>
</evidence>
<gene>
    <name evidence="2" type="ORF">SANBI_000416</name>
</gene>
<evidence type="ECO:0000313" key="3">
    <source>
        <dbReference type="Proteomes" id="UP001304340"/>
    </source>
</evidence>
<keyword evidence="3" id="KW-1185">Reference proteome</keyword>
<feature type="transmembrane region" description="Helical" evidence="1">
    <location>
        <begin position="117"/>
        <end position="136"/>
    </location>
</feature>
<dbReference type="Proteomes" id="UP001304340">
    <property type="component" value="Chromosome"/>
</dbReference>
<organism evidence="2 3">
    <name type="scientific">Sanguibacter biliveldensis</name>
    <dbReference type="NCBI Taxonomy" id="3030830"/>
    <lineage>
        <taxon>Bacteria</taxon>
        <taxon>Bacillati</taxon>
        <taxon>Actinomycetota</taxon>
        <taxon>Actinomycetes</taxon>
        <taxon>Micrococcales</taxon>
        <taxon>Sanguibacteraceae</taxon>
        <taxon>Sanguibacter</taxon>
    </lineage>
</organism>
<proteinExistence type="predicted"/>
<dbReference type="KEGG" id="sbil:SANBI_000416"/>